<sequence>MRREEGQDLTRIGVTGHMDLTPATVPLVRAALTAALMPYAPDLTGVSCIAAGADSIFADVVLEIGGTLEVIIPAADYRARKVKPDHAHLFDDLVRRAATVRVLPHEVSDRSAYEAANEALLDTVDLLMAVWDGQAAADQGGTAAVVAHAQENERSVQVIWPTGAARQRRL</sequence>
<accession>A0A0S4QPY7</accession>
<proteinExistence type="predicted"/>
<gene>
    <name evidence="1" type="ORF">Ga0074812_10882</name>
</gene>
<evidence type="ECO:0000313" key="2">
    <source>
        <dbReference type="Proteomes" id="UP000198802"/>
    </source>
</evidence>
<evidence type="ECO:0000313" key="1">
    <source>
        <dbReference type="EMBL" id="CUU56554.1"/>
    </source>
</evidence>
<organism evidence="1 2">
    <name type="scientific">Parafrankia irregularis</name>
    <dbReference type="NCBI Taxonomy" id="795642"/>
    <lineage>
        <taxon>Bacteria</taxon>
        <taxon>Bacillati</taxon>
        <taxon>Actinomycetota</taxon>
        <taxon>Actinomycetes</taxon>
        <taxon>Frankiales</taxon>
        <taxon>Frankiaceae</taxon>
        <taxon>Parafrankia</taxon>
    </lineage>
</organism>
<dbReference type="RefSeq" id="WP_091277132.1">
    <property type="nucleotide sequence ID" value="NZ_FAOZ01000008.1"/>
</dbReference>
<dbReference type="Gene3D" id="3.40.50.450">
    <property type="match status" value="1"/>
</dbReference>
<keyword evidence="2" id="KW-1185">Reference proteome</keyword>
<dbReference type="Proteomes" id="UP000198802">
    <property type="component" value="Unassembled WGS sequence"/>
</dbReference>
<dbReference type="PANTHER" id="PTHR38440:SF1">
    <property type="entry name" value="UPF0398 PROTEIN SPR0331"/>
    <property type="match status" value="1"/>
</dbReference>
<dbReference type="PANTHER" id="PTHR38440">
    <property type="entry name" value="UPF0398 PROTEIN YPSA"/>
    <property type="match status" value="1"/>
</dbReference>
<dbReference type="SUPFAM" id="SSF102405">
    <property type="entry name" value="MCP/YpsA-like"/>
    <property type="match status" value="1"/>
</dbReference>
<reference evidence="2" key="1">
    <citation type="submission" date="2015-11" db="EMBL/GenBank/DDBJ databases">
        <authorList>
            <person name="Varghese N."/>
        </authorList>
    </citation>
    <scope>NUCLEOTIDE SEQUENCE [LARGE SCALE GENOMIC DNA]</scope>
    <source>
        <strain evidence="2">DSM 45899</strain>
    </source>
</reference>
<protein>
    <submittedName>
        <fullName evidence="1">Uncharacterized protein</fullName>
    </submittedName>
</protein>
<dbReference type="AlphaFoldDB" id="A0A0S4QPY7"/>
<dbReference type="EMBL" id="FAOZ01000008">
    <property type="protein sequence ID" value="CUU56554.1"/>
    <property type="molecule type" value="Genomic_DNA"/>
</dbReference>
<name>A0A0S4QPY7_9ACTN</name>
<dbReference type="InterPro" id="IPR010697">
    <property type="entry name" value="YspA"/>
</dbReference>